<feature type="region of interest" description="Disordered" evidence="1">
    <location>
        <begin position="202"/>
        <end position="275"/>
    </location>
</feature>
<gene>
    <name evidence="2" type="ORF">PACLA_8A046414</name>
</gene>
<feature type="compositionally biased region" description="Basic and acidic residues" evidence="1">
    <location>
        <begin position="202"/>
        <end position="231"/>
    </location>
</feature>
<sequence length="508" mass="57507">MDKIRDLDKEAFETMQAANVDDDILLNFSREDLKDLFGGAGNFLLRCKIWSIIESVRALDCEVANSFQTPPNKNQASGLSLPTNCLSSQSHSSCCSSPLVPVKSGSPLCIDLTGNKNVVKPEASPAFVIYCDSEIVHAAQTNSISDTLVNKLVRNTISNMRSACNDLKNPREPTTLETEEMAKALCQKFPCLERVHNADGHYEEIKPEERASLTEEQKKKLHVSKDIKRSESSSSDMPSDKTTDSNSTSETEDVEDPGVAERHYKSLDKEQRKAKPKSSVINKYLNLDFVTRRKLIRDTRKESRASKVLEMYPCFKDPNEVVEEVRRNLGFHEEKTPEAFMNNCVKTLEKNVDNLIYYGISMGDLQPPRCSSVDGKLCHLLKGINLMFKSKSRIKQKVDIVHFIEDDEEPDKWQQKRQAFVPGLLVTKTNGAMVLLGNEIFLSFNEKEISRAVVAFLATFYLLDMDYPTNWLASMSFLQQLIFKDNQIHPDCDADVKKAIKQFECFTE</sequence>
<name>A0A7D9IA74_PARCT</name>
<dbReference type="OrthoDB" id="8962263at2759"/>
<evidence type="ECO:0000313" key="2">
    <source>
        <dbReference type="EMBL" id="CAB4005441.1"/>
    </source>
</evidence>
<proteinExistence type="predicted"/>
<feature type="compositionally biased region" description="Basic and acidic residues" evidence="1">
    <location>
        <begin position="259"/>
        <end position="273"/>
    </location>
</feature>
<evidence type="ECO:0000313" key="3">
    <source>
        <dbReference type="Proteomes" id="UP001152795"/>
    </source>
</evidence>
<organism evidence="2 3">
    <name type="scientific">Paramuricea clavata</name>
    <name type="common">Red gorgonian</name>
    <name type="synonym">Violescent sea-whip</name>
    <dbReference type="NCBI Taxonomy" id="317549"/>
    <lineage>
        <taxon>Eukaryota</taxon>
        <taxon>Metazoa</taxon>
        <taxon>Cnidaria</taxon>
        <taxon>Anthozoa</taxon>
        <taxon>Octocorallia</taxon>
        <taxon>Malacalcyonacea</taxon>
        <taxon>Plexauridae</taxon>
        <taxon>Paramuricea</taxon>
    </lineage>
</organism>
<dbReference type="Proteomes" id="UP001152795">
    <property type="component" value="Unassembled WGS sequence"/>
</dbReference>
<comment type="caution">
    <text evidence="2">The sequence shown here is derived from an EMBL/GenBank/DDBJ whole genome shotgun (WGS) entry which is preliminary data.</text>
</comment>
<dbReference type="AlphaFoldDB" id="A0A7D9IA74"/>
<dbReference type="EMBL" id="CACRXK020005204">
    <property type="protein sequence ID" value="CAB4005441.1"/>
    <property type="molecule type" value="Genomic_DNA"/>
</dbReference>
<reference evidence="2" key="1">
    <citation type="submission" date="2020-04" db="EMBL/GenBank/DDBJ databases">
        <authorList>
            <person name="Alioto T."/>
            <person name="Alioto T."/>
            <person name="Gomez Garrido J."/>
        </authorList>
    </citation>
    <scope>NUCLEOTIDE SEQUENCE</scope>
    <source>
        <strain evidence="2">A484AB</strain>
    </source>
</reference>
<keyword evidence="3" id="KW-1185">Reference proteome</keyword>
<evidence type="ECO:0000256" key="1">
    <source>
        <dbReference type="SAM" id="MobiDB-lite"/>
    </source>
</evidence>
<accession>A0A7D9IA74</accession>
<protein>
    <submittedName>
        <fullName evidence="2">Uncharacterized protein</fullName>
    </submittedName>
</protein>